<reference evidence="13" key="1">
    <citation type="submission" date="2018-05" db="EMBL/GenBank/DDBJ databases">
        <authorList>
            <person name="Lanie J.A."/>
            <person name="Ng W.-L."/>
            <person name="Kazmierczak K.M."/>
            <person name="Andrzejewski T.M."/>
            <person name="Davidsen T.M."/>
            <person name="Wayne K.J."/>
            <person name="Tettelin H."/>
            <person name="Glass J.I."/>
            <person name="Rusch D."/>
            <person name="Podicherti R."/>
            <person name="Tsui H.-C.T."/>
            <person name="Winkler M.E."/>
        </authorList>
    </citation>
    <scope>NUCLEOTIDE SEQUENCE</scope>
</reference>
<evidence type="ECO:0000256" key="8">
    <source>
        <dbReference type="ARBA" id="ARBA00022741"/>
    </source>
</evidence>
<organism evidence="13">
    <name type="scientific">marine metagenome</name>
    <dbReference type="NCBI Taxonomy" id="408172"/>
    <lineage>
        <taxon>unclassified sequences</taxon>
        <taxon>metagenomes</taxon>
        <taxon>ecological metagenomes</taxon>
    </lineage>
</organism>
<comment type="similarity">
    <text evidence="2">Belongs to the SUA5 family.</text>
</comment>
<feature type="domain" description="YrdC-like" evidence="12">
    <location>
        <begin position="14"/>
        <end position="199"/>
    </location>
</feature>
<dbReference type="GO" id="GO:0005737">
    <property type="term" value="C:cytoplasm"/>
    <property type="evidence" value="ECO:0007669"/>
    <property type="project" value="UniProtKB-SubCell"/>
</dbReference>
<dbReference type="GO" id="GO:0003725">
    <property type="term" value="F:double-stranded RNA binding"/>
    <property type="evidence" value="ECO:0007669"/>
    <property type="project" value="InterPro"/>
</dbReference>
<dbReference type="GO" id="GO:0006450">
    <property type="term" value="P:regulation of translational fidelity"/>
    <property type="evidence" value="ECO:0007669"/>
    <property type="project" value="TreeGrafter"/>
</dbReference>
<keyword evidence="6" id="KW-0819">tRNA processing</keyword>
<evidence type="ECO:0000256" key="4">
    <source>
        <dbReference type="ARBA" id="ARBA00022490"/>
    </source>
</evidence>
<dbReference type="PROSITE" id="PS51163">
    <property type="entry name" value="YRDC"/>
    <property type="match status" value="1"/>
</dbReference>
<evidence type="ECO:0000256" key="5">
    <source>
        <dbReference type="ARBA" id="ARBA00022679"/>
    </source>
</evidence>
<comment type="subcellular location">
    <subcellularLocation>
        <location evidence="1">Cytoplasm</location>
    </subcellularLocation>
</comment>
<dbReference type="GO" id="GO:0000049">
    <property type="term" value="F:tRNA binding"/>
    <property type="evidence" value="ECO:0007669"/>
    <property type="project" value="TreeGrafter"/>
</dbReference>
<dbReference type="NCBIfam" id="TIGR00057">
    <property type="entry name" value="L-threonylcarbamoyladenylate synthase"/>
    <property type="match status" value="1"/>
</dbReference>
<dbReference type="EMBL" id="UINC01001215">
    <property type="protein sequence ID" value="SUZ74544.1"/>
    <property type="molecule type" value="Genomic_DNA"/>
</dbReference>
<dbReference type="Pfam" id="PF01300">
    <property type="entry name" value="Sua5_yciO_yrdC"/>
    <property type="match status" value="1"/>
</dbReference>
<evidence type="ECO:0000256" key="6">
    <source>
        <dbReference type="ARBA" id="ARBA00022694"/>
    </source>
</evidence>
<accession>A0A381Q6R1</accession>
<evidence type="ECO:0000256" key="1">
    <source>
        <dbReference type="ARBA" id="ARBA00004496"/>
    </source>
</evidence>
<dbReference type="GO" id="GO:0005524">
    <property type="term" value="F:ATP binding"/>
    <property type="evidence" value="ECO:0007669"/>
    <property type="project" value="UniProtKB-KW"/>
</dbReference>
<proteinExistence type="inferred from homology"/>
<keyword evidence="5" id="KW-0808">Transferase</keyword>
<comment type="catalytic activity">
    <reaction evidence="11">
        <text>L-threonine + hydrogencarbonate + ATP = L-threonylcarbamoyladenylate + diphosphate + H2O</text>
        <dbReference type="Rhea" id="RHEA:36407"/>
        <dbReference type="ChEBI" id="CHEBI:15377"/>
        <dbReference type="ChEBI" id="CHEBI:17544"/>
        <dbReference type="ChEBI" id="CHEBI:30616"/>
        <dbReference type="ChEBI" id="CHEBI:33019"/>
        <dbReference type="ChEBI" id="CHEBI:57926"/>
        <dbReference type="ChEBI" id="CHEBI:73682"/>
        <dbReference type="EC" id="2.7.7.87"/>
    </reaction>
</comment>
<dbReference type="Gene3D" id="3.90.870.10">
    <property type="entry name" value="DHBP synthase"/>
    <property type="match status" value="1"/>
</dbReference>
<evidence type="ECO:0000256" key="9">
    <source>
        <dbReference type="ARBA" id="ARBA00022840"/>
    </source>
</evidence>
<evidence type="ECO:0000256" key="2">
    <source>
        <dbReference type="ARBA" id="ARBA00007663"/>
    </source>
</evidence>
<keyword evidence="9" id="KW-0067">ATP-binding</keyword>
<dbReference type="InterPro" id="IPR006070">
    <property type="entry name" value="Sua5-like_dom"/>
</dbReference>
<dbReference type="GO" id="GO:0061710">
    <property type="term" value="F:L-threonylcarbamoyladenylate synthase"/>
    <property type="evidence" value="ECO:0007669"/>
    <property type="project" value="UniProtKB-EC"/>
</dbReference>
<sequence>MGNIAHLINFPFSNVNELLVKTALSENGILAFPTETFYGLGGNALSKKVVERVYNIKERPRNKPLLVLISPEWLPRLCQWNNSRINDLMEAFWPGPLTLILAGNKELPQHLQCADGTLAVRYSSSQATQCLIKLGNCPIIGTSANRTGMPACSSAKKVADQLNDQLDLVIDGGETIGLQASTIVSCLSEPFKLLRHGAIPLTELKQVCKVR</sequence>
<dbReference type="PANTHER" id="PTHR17490">
    <property type="entry name" value="SUA5"/>
    <property type="match status" value="1"/>
</dbReference>
<evidence type="ECO:0000256" key="10">
    <source>
        <dbReference type="ARBA" id="ARBA00029774"/>
    </source>
</evidence>
<dbReference type="InterPro" id="IPR017945">
    <property type="entry name" value="DHBP_synth_RibB-like_a/b_dom"/>
</dbReference>
<dbReference type="GO" id="GO:0008033">
    <property type="term" value="P:tRNA processing"/>
    <property type="evidence" value="ECO:0007669"/>
    <property type="project" value="UniProtKB-KW"/>
</dbReference>
<dbReference type="EC" id="2.7.7.87" evidence="3"/>
<keyword evidence="7" id="KW-0548">Nucleotidyltransferase</keyword>
<evidence type="ECO:0000256" key="11">
    <source>
        <dbReference type="ARBA" id="ARBA00048366"/>
    </source>
</evidence>
<evidence type="ECO:0000313" key="13">
    <source>
        <dbReference type="EMBL" id="SUZ74544.1"/>
    </source>
</evidence>
<protein>
    <recommendedName>
        <fullName evidence="10">L-threonylcarbamoyladenylate synthase</fullName>
        <ecNumber evidence="3">2.7.7.87</ecNumber>
    </recommendedName>
    <alternativeName>
        <fullName evidence="10">L-threonylcarbamoyladenylate synthase</fullName>
    </alternativeName>
</protein>
<evidence type="ECO:0000256" key="3">
    <source>
        <dbReference type="ARBA" id="ARBA00012584"/>
    </source>
</evidence>
<keyword evidence="8" id="KW-0547">Nucleotide-binding</keyword>
<dbReference type="InterPro" id="IPR050156">
    <property type="entry name" value="TC-AMP_synthase_SUA5"/>
</dbReference>
<keyword evidence="4" id="KW-0963">Cytoplasm</keyword>
<gene>
    <name evidence="13" type="ORF">METZ01_LOCUS27398</name>
</gene>
<name>A0A381Q6R1_9ZZZZ</name>
<evidence type="ECO:0000259" key="12">
    <source>
        <dbReference type="PROSITE" id="PS51163"/>
    </source>
</evidence>
<evidence type="ECO:0000256" key="7">
    <source>
        <dbReference type="ARBA" id="ARBA00022695"/>
    </source>
</evidence>
<dbReference type="PANTHER" id="PTHR17490:SF16">
    <property type="entry name" value="THREONYLCARBAMOYL-AMP SYNTHASE"/>
    <property type="match status" value="1"/>
</dbReference>
<dbReference type="AlphaFoldDB" id="A0A381Q6R1"/>
<dbReference type="SUPFAM" id="SSF55821">
    <property type="entry name" value="YrdC/RibB"/>
    <property type="match status" value="1"/>
</dbReference>